<dbReference type="SUPFAM" id="SSF109715">
    <property type="entry name" value="DEK C-terminal domain"/>
    <property type="match status" value="1"/>
</dbReference>
<feature type="region of interest" description="Disordered" evidence="1">
    <location>
        <begin position="56"/>
        <end position="195"/>
    </location>
</feature>
<dbReference type="InterPro" id="IPR036885">
    <property type="entry name" value="SWIB_MDM2_dom_sf"/>
</dbReference>
<feature type="domain" description="DEK-C" evidence="3">
    <location>
        <begin position="3"/>
        <end position="58"/>
    </location>
</feature>
<dbReference type="Pfam" id="PF02201">
    <property type="entry name" value="SWIB"/>
    <property type="match status" value="1"/>
</dbReference>
<reference evidence="5" key="1">
    <citation type="submission" date="2023-01" db="EMBL/GenBank/DDBJ databases">
        <title>Key to firefly adult light organ development and bioluminescence: homeobox transcription factors regulate luciferase expression and transportation to peroxisome.</title>
        <authorList>
            <person name="Fu X."/>
        </authorList>
    </citation>
    <scope>NUCLEOTIDE SEQUENCE [LARGE SCALE GENOMIC DNA]</scope>
</reference>
<protein>
    <recommendedName>
        <fullName evidence="6">Upstream activation factor subunit spp27</fullName>
    </recommendedName>
</protein>
<feature type="compositionally biased region" description="Basic residues" evidence="1">
    <location>
        <begin position="139"/>
        <end position="155"/>
    </location>
</feature>
<organism evidence="4 5">
    <name type="scientific">Aquatica leii</name>
    <dbReference type="NCBI Taxonomy" id="1421715"/>
    <lineage>
        <taxon>Eukaryota</taxon>
        <taxon>Metazoa</taxon>
        <taxon>Ecdysozoa</taxon>
        <taxon>Arthropoda</taxon>
        <taxon>Hexapoda</taxon>
        <taxon>Insecta</taxon>
        <taxon>Pterygota</taxon>
        <taxon>Neoptera</taxon>
        <taxon>Endopterygota</taxon>
        <taxon>Coleoptera</taxon>
        <taxon>Polyphaga</taxon>
        <taxon>Elateriformia</taxon>
        <taxon>Elateroidea</taxon>
        <taxon>Lampyridae</taxon>
        <taxon>Luciolinae</taxon>
        <taxon>Aquatica</taxon>
    </lineage>
</organism>
<feature type="compositionally biased region" description="Gly residues" evidence="1">
    <location>
        <begin position="174"/>
        <end position="190"/>
    </location>
</feature>
<dbReference type="AlphaFoldDB" id="A0AAN7SEK4"/>
<accession>A0AAN7SEK4</accession>
<dbReference type="Gene3D" id="1.10.245.10">
    <property type="entry name" value="SWIB/MDM2 domain"/>
    <property type="match status" value="1"/>
</dbReference>
<evidence type="ECO:0000313" key="4">
    <source>
        <dbReference type="EMBL" id="KAK4875069.1"/>
    </source>
</evidence>
<name>A0AAN7SEK4_9COLE</name>
<evidence type="ECO:0000256" key="1">
    <source>
        <dbReference type="SAM" id="MobiDB-lite"/>
    </source>
</evidence>
<dbReference type="PROSITE" id="PS51925">
    <property type="entry name" value="SWIB_MDM2"/>
    <property type="match status" value="1"/>
</dbReference>
<dbReference type="PROSITE" id="PS51998">
    <property type="entry name" value="DEK_C"/>
    <property type="match status" value="1"/>
</dbReference>
<dbReference type="InterPro" id="IPR014876">
    <property type="entry name" value="DEK_C"/>
</dbReference>
<feature type="domain" description="DM2" evidence="2">
    <location>
        <begin position="193"/>
        <end position="270"/>
    </location>
</feature>
<dbReference type="SUPFAM" id="SSF47592">
    <property type="entry name" value="SWIB/MDM2 domain"/>
    <property type="match status" value="1"/>
</dbReference>
<gene>
    <name evidence="4" type="ORF">RN001_011491</name>
</gene>
<dbReference type="PANTHER" id="PTHR13844">
    <property type="entry name" value="SWI/SNF-RELATED MATRIX-ASSOCIATED ACTIN-DEPENDENT REGULATOR OF CHROMATIN SUBFAMILY D"/>
    <property type="match status" value="1"/>
</dbReference>
<feature type="compositionally biased region" description="Acidic residues" evidence="1">
    <location>
        <begin position="72"/>
        <end position="95"/>
    </location>
</feature>
<dbReference type="Pfam" id="PF08766">
    <property type="entry name" value="DEK_C"/>
    <property type="match status" value="1"/>
</dbReference>
<dbReference type="SMART" id="SM00151">
    <property type="entry name" value="SWIB"/>
    <property type="match status" value="1"/>
</dbReference>
<dbReference type="Proteomes" id="UP001353858">
    <property type="component" value="Unassembled WGS sequence"/>
</dbReference>
<sequence length="270" mass="29926">MADISKEDLRKEITAILKDADLASTSAKKVRQQLEEKLDANLLSRKKEIDTLVMEFVNSKDNTKKKSKKSDSEEDDEENEEEEEDDVEEDEEGSEDEKKDSKRASTGKKPVPKKAKKGSDSEASEPSDEGESEEEYSPKKSKPPKTRKLPPKKKKGSESDSDEDWAKTKKGSKKGGQGGGGGGAGGGKRAGSGYTKSMTLSPELAALVGQSTMARHEVVKKIWDIIKERDLYDPKNKQFAICDDALLKVIGVKRFRTFGMMKYLKSHFIS</sequence>
<proteinExistence type="predicted"/>
<dbReference type="Gene3D" id="1.10.10.60">
    <property type="entry name" value="Homeodomain-like"/>
    <property type="match status" value="1"/>
</dbReference>
<feature type="compositionally biased region" description="Acidic residues" evidence="1">
    <location>
        <begin position="122"/>
        <end position="135"/>
    </location>
</feature>
<dbReference type="InterPro" id="IPR003121">
    <property type="entry name" value="SWIB_MDM2_domain"/>
</dbReference>
<dbReference type="InterPro" id="IPR019835">
    <property type="entry name" value="SWIB_domain"/>
</dbReference>
<dbReference type="CDD" id="cd10567">
    <property type="entry name" value="SWIB-MDM2_like"/>
    <property type="match status" value="1"/>
</dbReference>
<comment type="caution">
    <text evidence="4">The sequence shown here is derived from an EMBL/GenBank/DDBJ whole genome shotgun (WGS) entry which is preliminary data.</text>
</comment>
<evidence type="ECO:0008006" key="6">
    <source>
        <dbReference type="Google" id="ProtNLM"/>
    </source>
</evidence>
<evidence type="ECO:0000259" key="3">
    <source>
        <dbReference type="PROSITE" id="PS51998"/>
    </source>
</evidence>
<dbReference type="EMBL" id="JARPUR010000005">
    <property type="protein sequence ID" value="KAK4875069.1"/>
    <property type="molecule type" value="Genomic_DNA"/>
</dbReference>
<keyword evidence="5" id="KW-1185">Reference proteome</keyword>
<evidence type="ECO:0000313" key="5">
    <source>
        <dbReference type="Proteomes" id="UP001353858"/>
    </source>
</evidence>
<evidence type="ECO:0000259" key="2">
    <source>
        <dbReference type="PROSITE" id="PS51925"/>
    </source>
</evidence>